<accession>A0A4D4MX72</accession>
<dbReference type="Proteomes" id="UP000299211">
    <property type="component" value="Unassembled WGS sequence"/>
</dbReference>
<dbReference type="AlphaFoldDB" id="A0A4D4MX72"/>
<sequence length="75" mass="7999">MSKVPRWIGRLGAGLTEMGERLDERRAEVEKETSDAPSDGSPPVPAQTPDHVPPLPSTLPPSPPVPIPPWPCRGG</sequence>
<evidence type="ECO:0000313" key="3">
    <source>
        <dbReference type="Proteomes" id="UP000299211"/>
    </source>
</evidence>
<evidence type="ECO:0000313" key="2">
    <source>
        <dbReference type="EMBL" id="GDY76733.1"/>
    </source>
</evidence>
<gene>
    <name evidence="2" type="ORF">SAV31267_062180</name>
</gene>
<proteinExistence type="predicted"/>
<feature type="region of interest" description="Disordered" evidence="1">
    <location>
        <begin position="1"/>
        <end position="75"/>
    </location>
</feature>
<dbReference type="EMBL" id="BJHY01000001">
    <property type="protein sequence ID" value="GDY76733.1"/>
    <property type="molecule type" value="Genomic_DNA"/>
</dbReference>
<feature type="compositionally biased region" description="Basic and acidic residues" evidence="1">
    <location>
        <begin position="18"/>
        <end position="34"/>
    </location>
</feature>
<comment type="caution">
    <text evidence="2">The sequence shown here is derived from an EMBL/GenBank/DDBJ whole genome shotgun (WGS) entry which is preliminary data.</text>
</comment>
<evidence type="ECO:0000256" key="1">
    <source>
        <dbReference type="SAM" id="MobiDB-lite"/>
    </source>
</evidence>
<organism evidence="2 3">
    <name type="scientific">Streptomyces avermitilis</name>
    <dbReference type="NCBI Taxonomy" id="33903"/>
    <lineage>
        <taxon>Bacteria</taxon>
        <taxon>Bacillati</taxon>
        <taxon>Actinomycetota</taxon>
        <taxon>Actinomycetes</taxon>
        <taxon>Kitasatosporales</taxon>
        <taxon>Streptomycetaceae</taxon>
        <taxon>Streptomyces</taxon>
    </lineage>
</organism>
<protein>
    <submittedName>
        <fullName evidence="2">Uncharacterized protein</fullName>
    </submittedName>
</protein>
<reference evidence="2 3" key="1">
    <citation type="submission" date="2019-04" db="EMBL/GenBank/DDBJ databases">
        <title>Draft genome sequences of Streptomyces avermitilis ATCC 31267.</title>
        <authorList>
            <person name="Komaki H."/>
            <person name="Tamura T."/>
            <person name="Hosoyama A."/>
        </authorList>
    </citation>
    <scope>NUCLEOTIDE SEQUENCE [LARGE SCALE GENOMIC DNA]</scope>
    <source>
        <strain evidence="2 3">ATCC 31267</strain>
    </source>
</reference>
<name>A0A4D4MX72_STRAX</name>
<feature type="compositionally biased region" description="Pro residues" evidence="1">
    <location>
        <begin position="40"/>
        <end position="75"/>
    </location>
</feature>